<evidence type="ECO:0000313" key="3">
    <source>
        <dbReference type="EMBL" id="RDU47434.1"/>
    </source>
</evidence>
<evidence type="ECO:0000256" key="1">
    <source>
        <dbReference type="SAM" id="Phobius"/>
    </source>
</evidence>
<dbReference type="EMBL" id="JACRTI010000085">
    <property type="protein sequence ID" value="MBC8603824.1"/>
    <property type="molecule type" value="Genomic_DNA"/>
</dbReference>
<comment type="caution">
    <text evidence="3">The sequence shown here is derived from an EMBL/GenBank/DDBJ whole genome shotgun (WGS) entry which is preliminary data.</text>
</comment>
<sequence>MKINKDLVDAIMMLSFIILVLVGTTDFSNMLIKEITMGGLALLSIAMIVLRIIGMRQEASSSHGEYEY</sequence>
<keyword evidence="1" id="KW-0812">Transmembrane</keyword>
<evidence type="ECO:0000313" key="4">
    <source>
        <dbReference type="Proteomes" id="UP000256321"/>
    </source>
</evidence>
<gene>
    <name evidence="3" type="ORF">DWU89_19630</name>
    <name evidence="2" type="ORF">H8784_19125</name>
</gene>
<dbReference type="EMBL" id="QREV01000085">
    <property type="protein sequence ID" value="RDU47434.1"/>
    <property type="molecule type" value="Genomic_DNA"/>
</dbReference>
<dbReference type="Proteomes" id="UP000629596">
    <property type="component" value="Unassembled WGS sequence"/>
</dbReference>
<accession>A0A3D8H8Y6</accession>
<keyword evidence="1" id="KW-0472">Membrane</keyword>
<evidence type="ECO:0000313" key="2">
    <source>
        <dbReference type="EMBL" id="MBC8603824.1"/>
    </source>
</evidence>
<keyword evidence="1" id="KW-1133">Transmembrane helix</keyword>
<dbReference type="RefSeq" id="WP_115501330.1">
    <property type="nucleotide sequence ID" value="NZ_JACRTI010000085.1"/>
</dbReference>
<feature type="transmembrane region" description="Helical" evidence="1">
    <location>
        <begin position="7"/>
        <end position="23"/>
    </location>
</feature>
<dbReference type="Proteomes" id="UP000256321">
    <property type="component" value="Unassembled WGS sequence"/>
</dbReference>
<proteinExistence type="predicted"/>
<keyword evidence="5" id="KW-1185">Reference proteome</keyword>
<dbReference type="AlphaFoldDB" id="A0A3D8H8Y6"/>
<organism evidence="3 4">
    <name type="scientific">Parabacteroides acidifaciens</name>
    <dbReference type="NCBI Taxonomy" id="2290935"/>
    <lineage>
        <taxon>Bacteria</taxon>
        <taxon>Pseudomonadati</taxon>
        <taxon>Bacteroidota</taxon>
        <taxon>Bacteroidia</taxon>
        <taxon>Bacteroidales</taxon>
        <taxon>Tannerellaceae</taxon>
        <taxon>Parabacteroides</taxon>
    </lineage>
</organism>
<name>A0A3D8H8Y6_9BACT</name>
<reference evidence="3 4" key="1">
    <citation type="submission" date="2018-07" db="EMBL/GenBank/DDBJ databases">
        <title>Parabacteroides acidifaciens nov. sp., isolated from human feces.</title>
        <authorList>
            <person name="Wang Y.J."/>
        </authorList>
    </citation>
    <scope>NUCLEOTIDE SEQUENCE [LARGE SCALE GENOMIC DNA]</scope>
    <source>
        <strain evidence="3 4">426-9</strain>
    </source>
</reference>
<evidence type="ECO:0000313" key="5">
    <source>
        <dbReference type="Proteomes" id="UP000629596"/>
    </source>
</evidence>
<feature type="transmembrane region" description="Helical" evidence="1">
    <location>
        <begin position="35"/>
        <end position="53"/>
    </location>
</feature>
<protein>
    <submittedName>
        <fullName evidence="3">Uncharacterized protein</fullName>
    </submittedName>
</protein>
<reference evidence="2 5" key="2">
    <citation type="submission" date="2020-08" db="EMBL/GenBank/DDBJ databases">
        <title>Genome public.</title>
        <authorList>
            <person name="Liu C."/>
            <person name="Sun Q."/>
        </authorList>
    </citation>
    <scope>NUCLEOTIDE SEQUENCE [LARGE SCALE GENOMIC DNA]</scope>
    <source>
        <strain evidence="2 5">426_9</strain>
    </source>
</reference>